<keyword evidence="1" id="KW-1133">Transmembrane helix</keyword>
<evidence type="ECO:0000313" key="3">
    <source>
        <dbReference type="EMBL" id="KOF04022.1"/>
    </source>
</evidence>
<dbReference type="PATRIC" id="fig|1566026.4.peg.2411"/>
<sequence length="86" mass="9696">MKKFLTILFLCFSLASIAQDGTYEITDDSYKDQTVEMADIMRSNGKIYVVVAVIMILFVGLSAYTISVDKKISKLEKEVFKEKANS</sequence>
<dbReference type="Pfam" id="PF20077">
    <property type="entry name" value="CcmD_alt"/>
    <property type="match status" value="1"/>
</dbReference>
<evidence type="ECO:0000313" key="4">
    <source>
        <dbReference type="Proteomes" id="UP000036908"/>
    </source>
</evidence>
<dbReference type="AlphaFoldDB" id="A0A0L8APA5"/>
<dbReference type="EMBL" id="JSVA01000004">
    <property type="protein sequence ID" value="KOF04022.1"/>
    <property type="molecule type" value="Genomic_DNA"/>
</dbReference>
<keyword evidence="1" id="KW-0472">Membrane</keyword>
<organism evidence="3 4">
    <name type="scientific">Roseivirga seohaensis subsp. aquiponti</name>
    <dbReference type="NCBI Taxonomy" id="1566026"/>
    <lineage>
        <taxon>Bacteria</taxon>
        <taxon>Pseudomonadati</taxon>
        <taxon>Bacteroidota</taxon>
        <taxon>Cytophagia</taxon>
        <taxon>Cytophagales</taxon>
        <taxon>Roseivirgaceae</taxon>
        <taxon>Roseivirga</taxon>
    </lineage>
</organism>
<name>A0A0L8APA5_9BACT</name>
<dbReference type="Proteomes" id="UP000036908">
    <property type="component" value="Unassembled WGS sequence"/>
</dbReference>
<comment type="caution">
    <text evidence="3">The sequence shown here is derived from an EMBL/GenBank/DDBJ whole genome shotgun (WGS) entry which is preliminary data.</text>
</comment>
<accession>A0A0L8APA5</accession>
<feature type="chain" id="PRO_5005580244" description="CcmD family protein" evidence="2">
    <location>
        <begin position="19"/>
        <end position="86"/>
    </location>
</feature>
<evidence type="ECO:0000256" key="1">
    <source>
        <dbReference type="SAM" id="Phobius"/>
    </source>
</evidence>
<reference evidence="4" key="1">
    <citation type="submission" date="2014-11" db="EMBL/GenBank/DDBJ databases">
        <title>Genome sequencing of Roseivirga sp. D-25.</title>
        <authorList>
            <person name="Selvaratnam C."/>
            <person name="Thevarajoo S."/>
            <person name="Goh K.M."/>
            <person name="Eee R."/>
            <person name="Chan K.-G."/>
            <person name="Chong C.S."/>
        </authorList>
    </citation>
    <scope>NUCLEOTIDE SEQUENCE [LARGE SCALE GENOMIC DNA]</scope>
    <source>
        <strain evidence="4">D-25</strain>
    </source>
</reference>
<feature type="signal peptide" evidence="2">
    <location>
        <begin position="1"/>
        <end position="18"/>
    </location>
</feature>
<keyword evidence="1" id="KW-0812">Transmembrane</keyword>
<dbReference type="RefSeq" id="WP_053222248.1">
    <property type="nucleotide sequence ID" value="NZ_JSVA01000004.1"/>
</dbReference>
<keyword evidence="4" id="KW-1185">Reference proteome</keyword>
<keyword evidence="2" id="KW-0732">Signal</keyword>
<evidence type="ECO:0008006" key="5">
    <source>
        <dbReference type="Google" id="ProtNLM"/>
    </source>
</evidence>
<dbReference type="OrthoDB" id="886941at2"/>
<gene>
    <name evidence="3" type="ORF">OB69_03210</name>
</gene>
<protein>
    <recommendedName>
        <fullName evidence="5">CcmD family protein</fullName>
    </recommendedName>
</protein>
<proteinExistence type="predicted"/>
<feature type="transmembrane region" description="Helical" evidence="1">
    <location>
        <begin position="47"/>
        <end position="67"/>
    </location>
</feature>
<evidence type="ECO:0000256" key="2">
    <source>
        <dbReference type="SAM" id="SignalP"/>
    </source>
</evidence>